<dbReference type="AlphaFoldDB" id="G8U0F0"/>
<accession>G8U0F0</accession>
<dbReference type="EMBL" id="CP003179">
    <property type="protein sequence ID" value="AEW06492.1"/>
    <property type="molecule type" value="Genomic_DNA"/>
</dbReference>
<comment type="catalytic activity">
    <reaction evidence="3">
        <text>UTP + H2O = UMP + diphosphate + H(+)</text>
        <dbReference type="Rhea" id="RHEA:29395"/>
        <dbReference type="ChEBI" id="CHEBI:15377"/>
        <dbReference type="ChEBI" id="CHEBI:15378"/>
        <dbReference type="ChEBI" id="CHEBI:33019"/>
        <dbReference type="ChEBI" id="CHEBI:46398"/>
        <dbReference type="ChEBI" id="CHEBI:57865"/>
        <dbReference type="EC" id="3.6.1.9"/>
    </reaction>
</comment>
<dbReference type="GO" id="GO:0005737">
    <property type="term" value="C:cytoplasm"/>
    <property type="evidence" value="ECO:0007669"/>
    <property type="project" value="UniProtKB-SubCell"/>
</dbReference>
<dbReference type="SUPFAM" id="SSF52972">
    <property type="entry name" value="ITPase-like"/>
    <property type="match status" value="1"/>
</dbReference>
<dbReference type="PANTHER" id="PTHR43213">
    <property type="entry name" value="BIFUNCTIONAL DTTP/UTP PYROPHOSPHATASE/METHYLTRANSFERASE PROTEIN-RELATED"/>
    <property type="match status" value="1"/>
</dbReference>
<dbReference type="InterPro" id="IPR029001">
    <property type="entry name" value="ITPase-like_fam"/>
</dbReference>
<evidence type="ECO:0000256" key="3">
    <source>
        <dbReference type="HAMAP-Rule" id="MF_00528"/>
    </source>
</evidence>
<feature type="site" description="Important for substrate specificity" evidence="3">
    <location>
        <position position="12"/>
    </location>
</feature>
<dbReference type="PATRIC" id="fig|679936.5.peg.3134"/>
<keyword evidence="3" id="KW-0546">Nucleotide metabolism</keyword>
<reference evidence="5" key="1">
    <citation type="submission" date="2011-12" db="EMBL/GenBank/DDBJ databases">
        <title>The complete genome of chromosome of Sulfobacillus acidophilus DSM 10332.</title>
        <authorList>
            <person name="Lucas S."/>
            <person name="Han J."/>
            <person name="Lapidus A."/>
            <person name="Bruce D."/>
            <person name="Goodwin L."/>
            <person name="Pitluck S."/>
            <person name="Peters L."/>
            <person name="Kyrpides N."/>
            <person name="Mavromatis K."/>
            <person name="Ivanova N."/>
            <person name="Mikhailova N."/>
            <person name="Chertkov O."/>
            <person name="Saunders E."/>
            <person name="Detter J.C."/>
            <person name="Tapia R."/>
            <person name="Han C."/>
            <person name="Land M."/>
            <person name="Hauser L."/>
            <person name="Markowitz V."/>
            <person name="Cheng J.-F."/>
            <person name="Hugenholtz P."/>
            <person name="Woyke T."/>
            <person name="Wu D."/>
            <person name="Pukall R."/>
            <person name="Gehrich-Schroeter G."/>
            <person name="Schneider S."/>
            <person name="Klenk H.-P."/>
            <person name="Eisen J.A."/>
        </authorList>
    </citation>
    <scope>NUCLEOTIDE SEQUENCE [LARGE SCALE GENOMIC DNA]</scope>
    <source>
        <strain evidence="5">ATCC 700253 / DSM 10332 / NAL</strain>
    </source>
</reference>
<dbReference type="Proteomes" id="UP000005439">
    <property type="component" value="Chromosome"/>
</dbReference>
<dbReference type="STRING" id="679936.Sulac_3035"/>
<feature type="site" description="Important for substrate specificity" evidence="3">
    <location>
        <position position="70"/>
    </location>
</feature>
<dbReference type="GO" id="GO:0036218">
    <property type="term" value="F:dTTP diphosphatase activity"/>
    <property type="evidence" value="ECO:0007669"/>
    <property type="project" value="RHEA"/>
</dbReference>
<dbReference type="InterPro" id="IPR003697">
    <property type="entry name" value="Maf-like"/>
</dbReference>
<dbReference type="GO" id="GO:0009117">
    <property type="term" value="P:nucleotide metabolic process"/>
    <property type="evidence" value="ECO:0007669"/>
    <property type="project" value="UniProtKB-KW"/>
</dbReference>
<evidence type="ECO:0000256" key="2">
    <source>
        <dbReference type="ARBA" id="ARBA00022801"/>
    </source>
</evidence>
<proteinExistence type="inferred from homology"/>
<sequence>MDDVILASSSPRRRQLLSQLLPAFRVIPADIDESPRRGERPDALVRRLAVTKAITVGQLHPEARVIGADTVVAFGRVILGKPHDPEHAKAMLTMLSGQRHQVYTAVAVWVDHRGRGYVKVAAAQVTFRPLSALEIEEYVQTGEPLDKAGAYAIQGKAGQWVEAYEGNLETIIGLPLDVVEHLLNHLPPSNEGP</sequence>
<comment type="similarity">
    <text evidence="3">Belongs to the Maf family. YhdE subfamily.</text>
</comment>
<dbReference type="PIRSF" id="PIRSF006305">
    <property type="entry name" value="Maf"/>
    <property type="match status" value="1"/>
</dbReference>
<dbReference type="HAMAP" id="MF_00528">
    <property type="entry name" value="Maf"/>
    <property type="match status" value="1"/>
</dbReference>
<keyword evidence="2 3" id="KW-0378">Hydrolase</keyword>
<keyword evidence="3" id="KW-0963">Cytoplasm</keyword>
<gene>
    <name evidence="4" type="ordered locus">Sulac_3035</name>
</gene>
<dbReference type="PANTHER" id="PTHR43213:SF5">
    <property type="entry name" value="BIFUNCTIONAL DTTP_UTP PYROPHOSPHATASE_METHYLTRANSFERASE PROTEIN-RELATED"/>
    <property type="match status" value="1"/>
</dbReference>
<comment type="subcellular location">
    <subcellularLocation>
        <location evidence="3">Cytoplasm</location>
    </subcellularLocation>
</comment>
<evidence type="ECO:0000313" key="5">
    <source>
        <dbReference type="Proteomes" id="UP000005439"/>
    </source>
</evidence>
<evidence type="ECO:0000313" key="4">
    <source>
        <dbReference type="EMBL" id="AEW06492.1"/>
    </source>
</evidence>
<dbReference type="HOGENOM" id="CLU_040416_2_1_9"/>
<feature type="site" description="Important for substrate specificity" evidence="3">
    <location>
        <position position="154"/>
    </location>
</feature>
<dbReference type="CDD" id="cd00555">
    <property type="entry name" value="Maf"/>
    <property type="match status" value="1"/>
</dbReference>
<dbReference type="Gene3D" id="3.90.950.10">
    <property type="match status" value="1"/>
</dbReference>
<comment type="catalytic activity">
    <reaction evidence="3">
        <text>dTTP + H2O = dTMP + diphosphate + H(+)</text>
        <dbReference type="Rhea" id="RHEA:28534"/>
        <dbReference type="ChEBI" id="CHEBI:15377"/>
        <dbReference type="ChEBI" id="CHEBI:15378"/>
        <dbReference type="ChEBI" id="CHEBI:33019"/>
        <dbReference type="ChEBI" id="CHEBI:37568"/>
        <dbReference type="ChEBI" id="CHEBI:63528"/>
        <dbReference type="EC" id="3.6.1.9"/>
    </reaction>
</comment>
<organism evidence="4 5">
    <name type="scientific">Sulfobacillus acidophilus (strain ATCC 700253 / DSM 10332 / NAL)</name>
    <dbReference type="NCBI Taxonomy" id="679936"/>
    <lineage>
        <taxon>Bacteria</taxon>
        <taxon>Bacillati</taxon>
        <taxon>Bacillota</taxon>
        <taxon>Clostridia</taxon>
        <taxon>Eubacteriales</taxon>
        <taxon>Clostridiales Family XVII. Incertae Sedis</taxon>
        <taxon>Sulfobacillus</taxon>
    </lineage>
</organism>
<comment type="cofactor">
    <cofactor evidence="1 3">
        <name>a divalent metal cation</name>
        <dbReference type="ChEBI" id="CHEBI:60240"/>
    </cofactor>
</comment>
<comment type="function">
    <text evidence="3">Nucleoside triphosphate pyrophosphatase that hydrolyzes dTTP and UTP. May have a dual role in cell division arrest and in preventing the incorporation of modified nucleotides into cellular nucleic acids.</text>
</comment>
<keyword evidence="5" id="KW-1185">Reference proteome</keyword>
<dbReference type="GO" id="GO:0036221">
    <property type="term" value="F:UTP diphosphatase activity"/>
    <property type="evidence" value="ECO:0007669"/>
    <property type="project" value="RHEA"/>
</dbReference>
<protein>
    <recommendedName>
        <fullName evidence="3">dTTP/UTP pyrophosphatase</fullName>
        <shortName evidence="3">dTTPase/UTPase</shortName>
        <ecNumber evidence="3">3.6.1.9</ecNumber>
    </recommendedName>
    <alternativeName>
        <fullName evidence="3">Nucleoside triphosphate pyrophosphatase</fullName>
    </alternativeName>
    <alternativeName>
        <fullName evidence="3">Nucleotide pyrophosphatase</fullName>
        <shortName evidence="3">Nucleotide PPase</shortName>
    </alternativeName>
</protein>
<comment type="caution">
    <text evidence="3">Lacks conserved residue(s) required for the propagation of feature annotation.</text>
</comment>
<name>G8U0F0_SULAD</name>
<dbReference type="EC" id="3.6.1.9" evidence="3"/>
<dbReference type="Pfam" id="PF02545">
    <property type="entry name" value="Maf"/>
    <property type="match status" value="1"/>
</dbReference>
<evidence type="ECO:0000256" key="1">
    <source>
        <dbReference type="ARBA" id="ARBA00001968"/>
    </source>
</evidence>
<reference evidence="4 5" key="2">
    <citation type="journal article" date="2012" name="Stand. Genomic Sci.">
        <title>Complete genome sequence of the moderately thermophilic mineral-sulfide-oxidizing firmicute Sulfobacillus acidophilus type strain (NAL(T)).</title>
        <authorList>
            <person name="Anderson I."/>
            <person name="Chertkov O."/>
            <person name="Chen A."/>
            <person name="Saunders E."/>
            <person name="Lapidus A."/>
            <person name="Nolan M."/>
            <person name="Lucas S."/>
            <person name="Hammon N."/>
            <person name="Deshpande S."/>
            <person name="Cheng J.F."/>
            <person name="Han C."/>
            <person name="Tapia R."/>
            <person name="Goodwin L.A."/>
            <person name="Pitluck S."/>
            <person name="Liolios K."/>
            <person name="Pagani I."/>
            <person name="Ivanova N."/>
            <person name="Mikhailova N."/>
            <person name="Pati A."/>
            <person name="Palaniappan K."/>
            <person name="Land M."/>
            <person name="Pan C."/>
            <person name="Rohde M."/>
            <person name="Pukall R."/>
            <person name="Goker M."/>
            <person name="Detter J.C."/>
            <person name="Woyke T."/>
            <person name="Bristow J."/>
            <person name="Eisen J.A."/>
            <person name="Markowitz V."/>
            <person name="Hugenholtz P."/>
            <person name="Kyrpides N.C."/>
            <person name="Klenk H.P."/>
            <person name="Mavromatis K."/>
        </authorList>
    </citation>
    <scope>NUCLEOTIDE SEQUENCE [LARGE SCALE GENOMIC DNA]</scope>
    <source>
        <strain evidence="5">ATCC 700253 / DSM 10332 / NAL</strain>
    </source>
</reference>
<feature type="active site" description="Proton acceptor" evidence="3">
    <location>
        <position position="69"/>
    </location>
</feature>
<dbReference type="KEGG" id="sap:Sulac_3035"/>
<dbReference type="NCBIfam" id="TIGR00172">
    <property type="entry name" value="maf"/>
    <property type="match status" value="1"/>
</dbReference>